<keyword evidence="5" id="KW-1185">Reference proteome</keyword>
<keyword evidence="2 4" id="KW-0326">Glycosidase</keyword>
<organism evidence="4 5">
    <name type="scientific">Luteococcus japonicus LSP_Lj1</name>
    <dbReference type="NCBI Taxonomy" id="1255658"/>
    <lineage>
        <taxon>Bacteria</taxon>
        <taxon>Bacillati</taxon>
        <taxon>Actinomycetota</taxon>
        <taxon>Actinomycetes</taxon>
        <taxon>Propionibacteriales</taxon>
        <taxon>Propionibacteriaceae</taxon>
        <taxon>Luteococcus</taxon>
    </lineage>
</organism>
<accession>A0A1R4JW86</accession>
<name>A0A1R4JW86_9ACTN</name>
<dbReference type="CDD" id="cd11354">
    <property type="entry name" value="AmyAc_bac_CMD_like"/>
    <property type="match status" value="1"/>
</dbReference>
<dbReference type="SMART" id="SM00642">
    <property type="entry name" value="Aamy"/>
    <property type="match status" value="1"/>
</dbReference>
<dbReference type="GO" id="GO:0031216">
    <property type="term" value="F:neopullulanase activity"/>
    <property type="evidence" value="ECO:0007669"/>
    <property type="project" value="UniProtKB-EC"/>
</dbReference>
<protein>
    <submittedName>
        <fullName evidence="4">Neopullulanase</fullName>
        <ecNumber evidence="4">3.2.1.135</ecNumber>
    </submittedName>
</protein>
<dbReference type="GO" id="GO:0005975">
    <property type="term" value="P:carbohydrate metabolic process"/>
    <property type="evidence" value="ECO:0007669"/>
    <property type="project" value="InterPro"/>
</dbReference>
<dbReference type="InterPro" id="IPR017853">
    <property type="entry name" value="GH"/>
</dbReference>
<dbReference type="SUPFAM" id="SSF51445">
    <property type="entry name" value="(Trans)glycosidases"/>
    <property type="match status" value="1"/>
</dbReference>
<gene>
    <name evidence="4" type="ORF">FM114_10020</name>
</gene>
<dbReference type="RefSeq" id="WP_094764986.1">
    <property type="nucleotide sequence ID" value="NZ_FUKQ01000035.1"/>
</dbReference>
<dbReference type="OrthoDB" id="9802433at2"/>
<dbReference type="PANTHER" id="PTHR10357:SF210">
    <property type="entry name" value="MALTODEXTRIN GLUCOSIDASE"/>
    <property type="match status" value="1"/>
</dbReference>
<evidence type="ECO:0000259" key="3">
    <source>
        <dbReference type="SMART" id="SM00642"/>
    </source>
</evidence>
<evidence type="ECO:0000313" key="4">
    <source>
        <dbReference type="EMBL" id="SJN36276.1"/>
    </source>
</evidence>
<dbReference type="Gene3D" id="3.20.20.80">
    <property type="entry name" value="Glycosidases"/>
    <property type="match status" value="1"/>
</dbReference>
<dbReference type="STRING" id="1255658.FM114_10020"/>
<dbReference type="EMBL" id="FUKQ01000035">
    <property type="protein sequence ID" value="SJN36276.1"/>
    <property type="molecule type" value="Genomic_DNA"/>
</dbReference>
<feature type="domain" description="Glycosyl hydrolase family 13 catalytic" evidence="3">
    <location>
        <begin position="11"/>
        <end position="356"/>
    </location>
</feature>
<dbReference type="Proteomes" id="UP000188342">
    <property type="component" value="Unassembled WGS sequence"/>
</dbReference>
<dbReference type="Pfam" id="PF00128">
    <property type="entry name" value="Alpha-amylase"/>
    <property type="match status" value="1"/>
</dbReference>
<evidence type="ECO:0000256" key="1">
    <source>
        <dbReference type="ARBA" id="ARBA00022801"/>
    </source>
</evidence>
<reference evidence="4 5" key="1">
    <citation type="submission" date="2017-02" db="EMBL/GenBank/DDBJ databases">
        <authorList>
            <person name="Peterson S.W."/>
        </authorList>
    </citation>
    <scope>NUCLEOTIDE SEQUENCE [LARGE SCALE GENOMIC DNA]</scope>
    <source>
        <strain evidence="4 5">LSP_Lj1</strain>
    </source>
</reference>
<evidence type="ECO:0000256" key="2">
    <source>
        <dbReference type="ARBA" id="ARBA00023295"/>
    </source>
</evidence>
<dbReference type="InterPro" id="IPR006047">
    <property type="entry name" value="GH13_cat_dom"/>
</dbReference>
<dbReference type="PANTHER" id="PTHR10357">
    <property type="entry name" value="ALPHA-AMYLASE FAMILY MEMBER"/>
    <property type="match status" value="1"/>
</dbReference>
<sequence>MRWFEHAIWWQVYPLGFTGAPVRPSSEEERALTHRLGHLHNWLDYAQRLGTNGLLLGPVFSSSTHGYDTTDHFSIDPRLGDEADFDKLIAACRERGIVVLLDGVFNHVGDQHPLYRAALANGPDSDEAKLFRIDWDQNPPRAAVFEGHGSLVSLNHDEPAVADLVADVMRHWLRRGIHGWRLDAAYAIKPEFWQDVLAKVRPEFGEAWFVGEMIHGDYADYVRRSGLDSITQYELWKATWSSLKDTNLFELDWTLQRHNGWLDGGLVPQTFVGNHDVTRIASLVGHERVTAALTVLFTVGGIPSLYYGDEQGFTGTKFERLGGDDEVRPTFPENPDLLSPLGEPIFRLHQDLIGLRRRNPWLVHARTEKLELRNEFYRYAVHGPAGERLEVTLDLAGNGIRIQDGNGEPLLVSPGS</sequence>
<dbReference type="EC" id="3.2.1.135" evidence="4"/>
<keyword evidence="1 4" id="KW-0378">Hydrolase</keyword>
<evidence type="ECO:0000313" key="5">
    <source>
        <dbReference type="Proteomes" id="UP000188342"/>
    </source>
</evidence>
<proteinExistence type="predicted"/>
<dbReference type="AlphaFoldDB" id="A0A1R4JW86"/>